<dbReference type="eggNOG" id="ENOG502QT11">
    <property type="taxonomic scope" value="Eukaryota"/>
</dbReference>
<dbReference type="PANTHER" id="PTHR37391:SF2">
    <property type="entry name" value="E3 UBIQUITIN-PROTEIN LIGASE"/>
    <property type="match status" value="1"/>
</dbReference>
<keyword evidence="3" id="KW-1185">Reference proteome</keyword>
<evidence type="ECO:0000313" key="2">
    <source>
        <dbReference type="EnsemblPlants" id="LPERR02G31570.1"/>
    </source>
</evidence>
<reference evidence="2" key="3">
    <citation type="submission" date="2015-04" db="UniProtKB">
        <authorList>
            <consortium name="EnsemblPlants"/>
        </authorList>
    </citation>
    <scope>IDENTIFICATION</scope>
</reference>
<proteinExistence type="predicted"/>
<feature type="domain" description="DUF6817" evidence="1">
    <location>
        <begin position="37"/>
        <end position="122"/>
    </location>
</feature>
<accession>A0A0D9VMZ4</accession>
<sequence>MPSPPPPRRDATLAAALPFLRGEEEQIDPALPKLASVLRAAGAGECWHKHGTFLAHLLDVHRILRLWGAPDAVAWCGLYHSAYSNSYVNLAIFQPDVGRDHVRPIVGAEAERLVHLFCIVPRHQLIHDELLFNYADEDLVADLASSEASLQDARRGVFRDGEAWRGKIQRLLPPDGITVKHIRTGEDVALSRRIAATFLLMTMADFSDQLFDWQDRLFNNTNGLLEFSGNTWTSLWPGTGKPGLWTTSISRMGALYTLIVREEEIYISQRKHSNNGQERDESAAARDEDIDLVIPPVFNGCTQVLSTNDQKAARDLYWEAVCSGEDETDWRKVEELLRQTIAKNPFVGEPHLVLAQVLLNMEMYEEAEEQTEAGLKLLLEWGSSWDKRMPWEAWVSWGRAMLIKAKEKDWPHTSFGVLSLGLVNGQAARQLPISVDADRRDNMDGGGDLQQVLAAARPFLRGDLSKVDSSLPSLVTVLCDAGAGECYHKHGTFLAHLLDVHRILRLWSAPDAVSRCGLYHSAYSNSYVNLAIFLPDVSRAHVRSIIGAAAERLVHLFCVVPRHRLIHHDLLFRYSHADLAADLAAASGDGDDEAAWRVRLGEVVPVEGVVARHIRTGEPVALSRRVLAAFILITIADFSDQYTDYQDDLFGNREDGRLEYSGDNWRAIWPGTGKPGLWMSSMSRLAALYRLIAIDEQLRGSNNIVEPEDLELELVIPPVFDGCSKVLDAGEQKEARDLYWEAVCGEWEEGKTEELLRRSIEKNPFVGEPWLVLAQAIMNSDSADDRRYGEAAAAAEKGLRLVVEWGSSWDKRMSWEGWVSWGRVLLHGAKDQSWPTTAWGIINLGLVKS</sequence>
<dbReference type="EnsemblPlants" id="LPERR02G31570.1">
    <property type="protein sequence ID" value="LPERR02G31570.1"/>
    <property type="gene ID" value="LPERR02G31570"/>
</dbReference>
<dbReference type="HOGENOM" id="CLU_335986_0_0_1"/>
<feature type="domain" description="DUF6817" evidence="1">
    <location>
        <begin position="478"/>
        <end position="562"/>
    </location>
</feature>
<dbReference type="PANTHER" id="PTHR37391">
    <property type="entry name" value="E3 UBIQUITIN-PROTEIN LIGASE"/>
    <property type="match status" value="1"/>
</dbReference>
<name>A0A0D9VMZ4_9ORYZ</name>
<protein>
    <recommendedName>
        <fullName evidence="1">DUF6817 domain-containing protein</fullName>
    </recommendedName>
</protein>
<evidence type="ECO:0000259" key="1">
    <source>
        <dbReference type="Pfam" id="PF20680"/>
    </source>
</evidence>
<dbReference type="Pfam" id="PF20680">
    <property type="entry name" value="DUF6817"/>
    <property type="match status" value="2"/>
</dbReference>
<organism evidence="2 3">
    <name type="scientific">Leersia perrieri</name>
    <dbReference type="NCBI Taxonomy" id="77586"/>
    <lineage>
        <taxon>Eukaryota</taxon>
        <taxon>Viridiplantae</taxon>
        <taxon>Streptophyta</taxon>
        <taxon>Embryophyta</taxon>
        <taxon>Tracheophyta</taxon>
        <taxon>Spermatophyta</taxon>
        <taxon>Magnoliopsida</taxon>
        <taxon>Liliopsida</taxon>
        <taxon>Poales</taxon>
        <taxon>Poaceae</taxon>
        <taxon>BOP clade</taxon>
        <taxon>Oryzoideae</taxon>
        <taxon>Oryzeae</taxon>
        <taxon>Oryzinae</taxon>
        <taxon>Leersia</taxon>
    </lineage>
</organism>
<dbReference type="InterPro" id="IPR049202">
    <property type="entry name" value="DUF6817"/>
</dbReference>
<reference evidence="2 3" key="1">
    <citation type="submission" date="2012-08" db="EMBL/GenBank/DDBJ databases">
        <title>Oryza genome evolution.</title>
        <authorList>
            <person name="Wing R.A."/>
        </authorList>
    </citation>
    <scope>NUCLEOTIDE SEQUENCE</scope>
</reference>
<dbReference type="AlphaFoldDB" id="A0A0D9VMZ4"/>
<evidence type="ECO:0000313" key="3">
    <source>
        <dbReference type="Proteomes" id="UP000032180"/>
    </source>
</evidence>
<reference evidence="3" key="2">
    <citation type="submission" date="2013-12" db="EMBL/GenBank/DDBJ databases">
        <authorList>
            <person name="Yu Y."/>
            <person name="Lee S."/>
            <person name="de Baynast K."/>
            <person name="Wissotski M."/>
            <person name="Liu L."/>
            <person name="Talag J."/>
            <person name="Goicoechea J."/>
            <person name="Angelova A."/>
            <person name="Jetty R."/>
            <person name="Kudrna D."/>
            <person name="Golser W."/>
            <person name="Rivera L."/>
            <person name="Zhang J."/>
            <person name="Wing R."/>
        </authorList>
    </citation>
    <scope>NUCLEOTIDE SEQUENCE</scope>
</reference>
<dbReference type="Gramene" id="LPERR02G31570.1">
    <property type="protein sequence ID" value="LPERR02G31570.1"/>
    <property type="gene ID" value="LPERR02G31570"/>
</dbReference>
<dbReference type="STRING" id="77586.A0A0D9VMZ4"/>
<dbReference type="Proteomes" id="UP000032180">
    <property type="component" value="Chromosome 2"/>
</dbReference>